<feature type="transmembrane region" description="Helical" evidence="5">
    <location>
        <begin position="305"/>
        <end position="322"/>
    </location>
</feature>
<name>A0AAE4CXW2_9ACTN</name>
<dbReference type="InterPro" id="IPR036259">
    <property type="entry name" value="MFS_trans_sf"/>
</dbReference>
<proteinExistence type="predicted"/>
<dbReference type="Pfam" id="PF07690">
    <property type="entry name" value="MFS_1"/>
    <property type="match status" value="1"/>
</dbReference>
<feature type="transmembrane region" description="Helical" evidence="5">
    <location>
        <begin position="334"/>
        <end position="355"/>
    </location>
</feature>
<feature type="transmembrane region" description="Helical" evidence="5">
    <location>
        <begin position="106"/>
        <end position="127"/>
    </location>
</feature>
<protein>
    <submittedName>
        <fullName evidence="7">EmrB/QacA subfamily drug resistance transporter</fullName>
    </submittedName>
</protein>
<feature type="transmembrane region" description="Helical" evidence="5">
    <location>
        <begin position="50"/>
        <end position="69"/>
    </location>
</feature>
<evidence type="ECO:0000256" key="1">
    <source>
        <dbReference type="ARBA" id="ARBA00004651"/>
    </source>
</evidence>
<evidence type="ECO:0000256" key="3">
    <source>
        <dbReference type="ARBA" id="ARBA00022989"/>
    </source>
</evidence>
<dbReference type="InterPro" id="IPR020846">
    <property type="entry name" value="MFS_dom"/>
</dbReference>
<organism evidence="7 8">
    <name type="scientific">Catenuloplanes niger</name>
    <dbReference type="NCBI Taxonomy" id="587534"/>
    <lineage>
        <taxon>Bacteria</taxon>
        <taxon>Bacillati</taxon>
        <taxon>Actinomycetota</taxon>
        <taxon>Actinomycetes</taxon>
        <taxon>Micromonosporales</taxon>
        <taxon>Micromonosporaceae</taxon>
        <taxon>Catenuloplanes</taxon>
    </lineage>
</organism>
<feature type="transmembrane region" description="Helical" evidence="5">
    <location>
        <begin position="361"/>
        <end position="385"/>
    </location>
</feature>
<evidence type="ECO:0000256" key="2">
    <source>
        <dbReference type="ARBA" id="ARBA00022692"/>
    </source>
</evidence>
<evidence type="ECO:0000256" key="5">
    <source>
        <dbReference type="SAM" id="Phobius"/>
    </source>
</evidence>
<keyword evidence="2 5" id="KW-0812">Transmembrane</keyword>
<feature type="transmembrane region" description="Helical" evidence="5">
    <location>
        <begin position="139"/>
        <end position="161"/>
    </location>
</feature>
<comment type="subcellular location">
    <subcellularLocation>
        <location evidence="1">Cell membrane</location>
        <topology evidence="1">Multi-pass membrane protein</topology>
    </subcellularLocation>
</comment>
<dbReference type="AlphaFoldDB" id="A0AAE4CXW2"/>
<gene>
    <name evidence="7" type="ORF">J2S44_008132</name>
</gene>
<sequence length="498" mass="50584">MTLSTVPEARQRRAILIAVCVALMAVIASVSGLNVAQQQIALAFGASQGTVLWIINVYTISLAALLLPLGAAGDRWGRRPVLLAGLALFGAASAAAGLATSAELMIAARLAAGVGAAMIMPVTLAVITSTFPDAERSRAIGVWTGVAGGGGILGMYLSALLVDVADWRWLFLLPVALVVVAAALTLRAVPNSRETTGHDFDTVGTLASVVAAIGLIVTLHEGPEHGWTAPLTLTGLLAGALGTAGFVAWELRRPAPLLDVRLFRDRGLAGGSVALLAVFGVQAGIFVVLFPYLQAVLGWSGLRSTLALMPMAILMMAASGLAPRVAAVLGARATMATGIALGGVGLALMAVLVSVDGGYPSVLPGMLAMGLGMGLTMTPATEAITSALPRSRQGVASALNDVTREFGTALGVALLGAVLSAGYRTAVDTHPSAAPAARDGLAGALATGDSTVIRAAQEAFVDGWQRAMWVGVLVMAALFAYVVIRGPRPVHRTASVDG</sequence>
<feature type="transmembrane region" description="Helical" evidence="5">
    <location>
        <begin position="406"/>
        <end position="423"/>
    </location>
</feature>
<dbReference type="PROSITE" id="PS50850">
    <property type="entry name" value="MFS"/>
    <property type="match status" value="1"/>
</dbReference>
<dbReference type="PANTHER" id="PTHR42718:SF42">
    <property type="entry name" value="EXPORT PROTEIN"/>
    <property type="match status" value="1"/>
</dbReference>
<feature type="transmembrane region" description="Helical" evidence="5">
    <location>
        <begin position="200"/>
        <end position="219"/>
    </location>
</feature>
<dbReference type="Proteomes" id="UP001183629">
    <property type="component" value="Unassembled WGS sequence"/>
</dbReference>
<feature type="transmembrane region" description="Helical" evidence="5">
    <location>
        <begin position="12"/>
        <end position="30"/>
    </location>
</feature>
<dbReference type="SUPFAM" id="SSF103473">
    <property type="entry name" value="MFS general substrate transporter"/>
    <property type="match status" value="1"/>
</dbReference>
<evidence type="ECO:0000313" key="7">
    <source>
        <dbReference type="EMBL" id="MDR7327882.1"/>
    </source>
</evidence>
<accession>A0AAE4CXW2</accession>
<keyword evidence="3 5" id="KW-1133">Transmembrane helix</keyword>
<dbReference type="EMBL" id="JAVDYC010000001">
    <property type="protein sequence ID" value="MDR7327882.1"/>
    <property type="molecule type" value="Genomic_DNA"/>
</dbReference>
<reference evidence="7 8" key="1">
    <citation type="submission" date="2023-07" db="EMBL/GenBank/DDBJ databases">
        <title>Sequencing the genomes of 1000 actinobacteria strains.</title>
        <authorList>
            <person name="Klenk H.-P."/>
        </authorList>
    </citation>
    <scope>NUCLEOTIDE SEQUENCE [LARGE SCALE GENOMIC DNA]</scope>
    <source>
        <strain evidence="7 8">DSM 44711</strain>
    </source>
</reference>
<dbReference type="PANTHER" id="PTHR42718">
    <property type="entry name" value="MAJOR FACILITATOR SUPERFAMILY MULTIDRUG TRANSPORTER MFSC"/>
    <property type="match status" value="1"/>
</dbReference>
<dbReference type="Gene3D" id="1.20.1250.20">
    <property type="entry name" value="MFS general substrate transporter like domains"/>
    <property type="match status" value="1"/>
</dbReference>
<feature type="domain" description="Major facilitator superfamily (MFS) profile" evidence="6">
    <location>
        <begin position="15"/>
        <end position="488"/>
    </location>
</feature>
<comment type="caution">
    <text evidence="7">The sequence shown here is derived from an EMBL/GenBank/DDBJ whole genome shotgun (WGS) entry which is preliminary data.</text>
</comment>
<evidence type="ECO:0000256" key="4">
    <source>
        <dbReference type="ARBA" id="ARBA00023136"/>
    </source>
</evidence>
<feature type="transmembrane region" description="Helical" evidence="5">
    <location>
        <begin position="167"/>
        <end position="188"/>
    </location>
</feature>
<evidence type="ECO:0000259" key="6">
    <source>
        <dbReference type="PROSITE" id="PS50850"/>
    </source>
</evidence>
<dbReference type="Gene3D" id="1.20.1720.10">
    <property type="entry name" value="Multidrug resistance protein D"/>
    <property type="match status" value="1"/>
</dbReference>
<dbReference type="InterPro" id="IPR011701">
    <property type="entry name" value="MFS"/>
</dbReference>
<feature type="transmembrane region" description="Helical" evidence="5">
    <location>
        <begin position="81"/>
        <end position="100"/>
    </location>
</feature>
<feature type="transmembrane region" description="Helical" evidence="5">
    <location>
        <begin position="231"/>
        <end position="251"/>
    </location>
</feature>
<dbReference type="GO" id="GO:0005886">
    <property type="term" value="C:plasma membrane"/>
    <property type="evidence" value="ECO:0007669"/>
    <property type="project" value="UniProtKB-SubCell"/>
</dbReference>
<dbReference type="GO" id="GO:0022857">
    <property type="term" value="F:transmembrane transporter activity"/>
    <property type="evidence" value="ECO:0007669"/>
    <property type="project" value="InterPro"/>
</dbReference>
<keyword evidence="8" id="KW-1185">Reference proteome</keyword>
<dbReference type="RefSeq" id="WP_310428600.1">
    <property type="nucleotide sequence ID" value="NZ_JAVDYC010000001.1"/>
</dbReference>
<feature type="transmembrane region" description="Helical" evidence="5">
    <location>
        <begin position="467"/>
        <end position="484"/>
    </location>
</feature>
<feature type="transmembrane region" description="Helical" evidence="5">
    <location>
        <begin position="272"/>
        <end position="293"/>
    </location>
</feature>
<evidence type="ECO:0000313" key="8">
    <source>
        <dbReference type="Proteomes" id="UP001183629"/>
    </source>
</evidence>
<dbReference type="CDD" id="cd17321">
    <property type="entry name" value="MFS_MMR_MDR_like"/>
    <property type="match status" value="1"/>
</dbReference>
<keyword evidence="4 5" id="KW-0472">Membrane</keyword>